<dbReference type="Proteomes" id="UP001183643">
    <property type="component" value="Unassembled WGS sequence"/>
</dbReference>
<dbReference type="Pfam" id="PF09350">
    <property type="entry name" value="DJC28_CD"/>
    <property type="match status" value="1"/>
</dbReference>
<feature type="domain" description="DnaJ homologue subfamily C member 28 conserved" evidence="1">
    <location>
        <begin position="8"/>
        <end position="77"/>
    </location>
</feature>
<evidence type="ECO:0000313" key="3">
    <source>
        <dbReference type="Proteomes" id="UP001183643"/>
    </source>
</evidence>
<name>A0AAE3YJ77_9ACTN</name>
<dbReference type="InterPro" id="IPR018961">
    <property type="entry name" value="DnaJ_homolog_subfam-C_membr-28"/>
</dbReference>
<comment type="caution">
    <text evidence="2">The sequence shown here is derived from an EMBL/GenBank/DDBJ whole genome shotgun (WGS) entry which is preliminary data.</text>
</comment>
<evidence type="ECO:0000313" key="2">
    <source>
        <dbReference type="EMBL" id="MDR7274490.1"/>
    </source>
</evidence>
<sequence>MAHFFETLVDRKIREALERGEFENLRGAGKPLPGHGDEYDEDWYVKELVDREQVGGAVLPGTLALRKELEDLPETLARVRTEAEVRRIVAELNERIADNHRGLLSGPPTIIKRLDAERIVREWRGA</sequence>
<dbReference type="RefSeq" id="WP_310364279.1">
    <property type="nucleotide sequence ID" value="NZ_JAVDYB010000001.1"/>
</dbReference>
<gene>
    <name evidence="2" type="ORF">J2S41_001268</name>
</gene>
<accession>A0AAE3YJ77</accession>
<reference evidence="2" key="1">
    <citation type="submission" date="2023-07" db="EMBL/GenBank/DDBJ databases">
        <title>Sequencing the genomes of 1000 actinobacteria strains.</title>
        <authorList>
            <person name="Klenk H.-P."/>
        </authorList>
    </citation>
    <scope>NUCLEOTIDE SEQUENCE</scope>
    <source>
        <strain evidence="2">DSM 44707</strain>
    </source>
</reference>
<organism evidence="2 3">
    <name type="scientific">Catenuloplanes atrovinosus</name>
    <dbReference type="NCBI Taxonomy" id="137266"/>
    <lineage>
        <taxon>Bacteria</taxon>
        <taxon>Bacillati</taxon>
        <taxon>Actinomycetota</taxon>
        <taxon>Actinomycetes</taxon>
        <taxon>Micromonosporales</taxon>
        <taxon>Micromonosporaceae</taxon>
        <taxon>Catenuloplanes</taxon>
    </lineage>
</organism>
<keyword evidence="3" id="KW-1185">Reference proteome</keyword>
<evidence type="ECO:0000259" key="1">
    <source>
        <dbReference type="Pfam" id="PF09350"/>
    </source>
</evidence>
<dbReference type="EMBL" id="JAVDYB010000001">
    <property type="protein sequence ID" value="MDR7274490.1"/>
    <property type="molecule type" value="Genomic_DNA"/>
</dbReference>
<dbReference type="AlphaFoldDB" id="A0AAE3YJ77"/>
<protein>
    <recommendedName>
        <fullName evidence="1">DnaJ homologue subfamily C member 28 conserved domain-containing protein</fullName>
    </recommendedName>
</protein>
<proteinExistence type="predicted"/>